<dbReference type="SUPFAM" id="SSF54523">
    <property type="entry name" value="Pili subunits"/>
    <property type="match status" value="1"/>
</dbReference>
<dbReference type="InterPro" id="IPR022346">
    <property type="entry name" value="T2SS_GspH"/>
</dbReference>
<name>A0AAW3ZMN1_9GAMM</name>
<dbReference type="GO" id="GO:0005886">
    <property type="term" value="C:plasma membrane"/>
    <property type="evidence" value="ECO:0007669"/>
    <property type="project" value="UniProtKB-SubCell"/>
</dbReference>
<sequence length="174" mass="18913">MHTQRGLSLVELMVTLSLIGVLLAGVAPGFRDFMNRQQAVSLNNRLLAHLAMARTQAVVHRATTVVCPSALDAQQCRNGGDWSEQWLVFIDIDGDLQRDANETVISQEAADLPPGWRLVSSIHRPRVRYKANGMSTGSNLSIRLCNGNTAHSAIVMNNAGRPRLDKSPRGGCDG</sequence>
<protein>
    <recommendedName>
        <fullName evidence="2">Type II secretion system protein H</fullName>
    </recommendedName>
    <alternativeName>
        <fullName evidence="10">General secretion pathway protein H</fullName>
    </alternativeName>
</protein>
<evidence type="ECO:0000259" key="12">
    <source>
        <dbReference type="Pfam" id="PF12019"/>
    </source>
</evidence>
<keyword evidence="8 11" id="KW-0472">Membrane</keyword>
<keyword evidence="7 11" id="KW-1133">Transmembrane helix</keyword>
<evidence type="ECO:0000313" key="14">
    <source>
        <dbReference type="Proteomes" id="UP000613768"/>
    </source>
</evidence>
<evidence type="ECO:0000256" key="7">
    <source>
        <dbReference type="ARBA" id="ARBA00022989"/>
    </source>
</evidence>
<organism evidence="13 14">
    <name type="scientific">Pseudomarimonas arenosa</name>
    <dbReference type="NCBI Taxonomy" id="2774145"/>
    <lineage>
        <taxon>Bacteria</taxon>
        <taxon>Pseudomonadati</taxon>
        <taxon>Pseudomonadota</taxon>
        <taxon>Gammaproteobacteria</taxon>
        <taxon>Lysobacterales</taxon>
        <taxon>Lysobacteraceae</taxon>
        <taxon>Pseudomarimonas</taxon>
    </lineage>
</organism>
<keyword evidence="6 11" id="KW-0812">Transmembrane</keyword>
<evidence type="ECO:0000256" key="1">
    <source>
        <dbReference type="ARBA" id="ARBA00004377"/>
    </source>
</evidence>
<keyword evidence="4" id="KW-0488">Methylation</keyword>
<dbReference type="GO" id="GO:0015628">
    <property type="term" value="P:protein secretion by the type II secretion system"/>
    <property type="evidence" value="ECO:0007669"/>
    <property type="project" value="InterPro"/>
</dbReference>
<dbReference type="InterPro" id="IPR012902">
    <property type="entry name" value="N_methyl_site"/>
</dbReference>
<dbReference type="Pfam" id="PF12019">
    <property type="entry name" value="GspH"/>
    <property type="match status" value="1"/>
</dbReference>
<keyword evidence="14" id="KW-1185">Reference proteome</keyword>
<dbReference type="Gene3D" id="3.55.40.10">
    <property type="entry name" value="minor pseudopilin epsh domain"/>
    <property type="match status" value="1"/>
</dbReference>
<dbReference type="PROSITE" id="PS00409">
    <property type="entry name" value="PROKAR_NTER_METHYL"/>
    <property type="match status" value="1"/>
</dbReference>
<dbReference type="GO" id="GO:0015627">
    <property type="term" value="C:type II protein secretion system complex"/>
    <property type="evidence" value="ECO:0007669"/>
    <property type="project" value="InterPro"/>
</dbReference>
<keyword evidence="3" id="KW-1003">Cell membrane</keyword>
<dbReference type="RefSeq" id="WP_192030209.1">
    <property type="nucleotide sequence ID" value="NZ_JACYTR010000031.1"/>
</dbReference>
<evidence type="ECO:0000313" key="13">
    <source>
        <dbReference type="EMBL" id="MBD8526789.1"/>
    </source>
</evidence>
<keyword evidence="5" id="KW-0997">Cell inner membrane</keyword>
<reference evidence="13 14" key="1">
    <citation type="submission" date="2020-09" db="EMBL/GenBank/DDBJ databases">
        <title>Pseudoxanthomonas sp. CAU 1598 isolated from sand of Yaerae Beach.</title>
        <authorList>
            <person name="Kim W."/>
        </authorList>
    </citation>
    <scope>NUCLEOTIDE SEQUENCE [LARGE SCALE GENOMIC DNA]</scope>
    <source>
        <strain evidence="13 14">CAU 1598</strain>
    </source>
</reference>
<evidence type="ECO:0000256" key="10">
    <source>
        <dbReference type="ARBA" id="ARBA00030775"/>
    </source>
</evidence>
<dbReference type="EMBL" id="JACYTR010000031">
    <property type="protein sequence ID" value="MBD8526789.1"/>
    <property type="molecule type" value="Genomic_DNA"/>
</dbReference>
<evidence type="ECO:0000256" key="4">
    <source>
        <dbReference type="ARBA" id="ARBA00022481"/>
    </source>
</evidence>
<feature type="transmembrane region" description="Helical" evidence="11">
    <location>
        <begin position="6"/>
        <end position="27"/>
    </location>
</feature>
<comment type="subcellular location">
    <subcellularLocation>
        <location evidence="1">Cell inner membrane</location>
        <topology evidence="1">Single-pass membrane protein</topology>
    </subcellularLocation>
</comment>
<dbReference type="AlphaFoldDB" id="A0AAW3ZMN1"/>
<evidence type="ECO:0000256" key="2">
    <source>
        <dbReference type="ARBA" id="ARBA00021549"/>
    </source>
</evidence>
<evidence type="ECO:0000256" key="5">
    <source>
        <dbReference type="ARBA" id="ARBA00022519"/>
    </source>
</evidence>
<evidence type="ECO:0000256" key="11">
    <source>
        <dbReference type="SAM" id="Phobius"/>
    </source>
</evidence>
<evidence type="ECO:0000256" key="8">
    <source>
        <dbReference type="ARBA" id="ARBA00023136"/>
    </source>
</evidence>
<gene>
    <name evidence="13" type="ORF">IFO71_13690</name>
</gene>
<accession>A0AAW3ZMN1</accession>
<evidence type="ECO:0000256" key="3">
    <source>
        <dbReference type="ARBA" id="ARBA00022475"/>
    </source>
</evidence>
<dbReference type="Pfam" id="PF07963">
    <property type="entry name" value="N_methyl"/>
    <property type="match status" value="1"/>
</dbReference>
<dbReference type="NCBIfam" id="TIGR02532">
    <property type="entry name" value="IV_pilin_GFxxxE"/>
    <property type="match status" value="1"/>
</dbReference>
<evidence type="ECO:0000256" key="9">
    <source>
        <dbReference type="ARBA" id="ARBA00025772"/>
    </source>
</evidence>
<dbReference type="InterPro" id="IPR045584">
    <property type="entry name" value="Pilin-like"/>
</dbReference>
<comment type="similarity">
    <text evidence="9">Belongs to the GSP H family.</text>
</comment>
<comment type="caution">
    <text evidence="13">The sequence shown here is derived from an EMBL/GenBank/DDBJ whole genome shotgun (WGS) entry which is preliminary data.</text>
</comment>
<evidence type="ECO:0000256" key="6">
    <source>
        <dbReference type="ARBA" id="ARBA00022692"/>
    </source>
</evidence>
<feature type="domain" description="General secretion pathway GspH" evidence="12">
    <location>
        <begin position="44"/>
        <end position="160"/>
    </location>
</feature>
<dbReference type="Proteomes" id="UP000613768">
    <property type="component" value="Unassembled WGS sequence"/>
</dbReference>
<proteinExistence type="inferred from homology"/>